<name>A0ABZ0Z498_9CAUD</name>
<dbReference type="EMBL" id="OR769223">
    <property type="protein sequence ID" value="WQJ53911.1"/>
    <property type="molecule type" value="Genomic_DNA"/>
</dbReference>
<evidence type="ECO:0000313" key="2">
    <source>
        <dbReference type="EMBL" id="WQJ53911.1"/>
    </source>
</evidence>
<feature type="coiled-coil region" evidence="1">
    <location>
        <begin position="58"/>
        <end position="87"/>
    </location>
</feature>
<reference evidence="2 3" key="1">
    <citation type="submission" date="2023-11" db="EMBL/GenBank/DDBJ databases">
        <authorList>
            <person name="Cook R."/>
            <person name="Crisci M."/>
            <person name="Pye H."/>
            <person name="Adriaenssens E."/>
            <person name="Santini J."/>
        </authorList>
    </citation>
    <scope>NUCLEOTIDE SEQUENCE [LARGE SCALE GENOMIC DNA]</scope>
    <source>
        <strain evidence="2">Lak_Megaphage_Sonny</strain>
    </source>
</reference>
<proteinExistence type="predicted"/>
<organism evidence="2 3">
    <name type="scientific">phage Lak_Megaphage_Sonny</name>
    <dbReference type="NCBI Taxonomy" id="3109229"/>
    <lineage>
        <taxon>Viruses</taxon>
        <taxon>Duplodnaviria</taxon>
        <taxon>Heunggongvirae</taxon>
        <taxon>Uroviricota</taxon>
        <taxon>Caudoviricetes</taxon>
        <taxon>Caudoviricetes code 15 clade</taxon>
    </lineage>
</organism>
<dbReference type="Proteomes" id="UP001358193">
    <property type="component" value="Segment"/>
</dbReference>
<keyword evidence="1" id="KW-0175">Coiled coil</keyword>
<protein>
    <submittedName>
        <fullName evidence="2">Uncharacterized protein</fullName>
    </submittedName>
</protein>
<keyword evidence="3" id="KW-1185">Reference proteome</keyword>
<accession>A0ABZ0Z498</accession>
<evidence type="ECO:0000256" key="1">
    <source>
        <dbReference type="SAM" id="Coils"/>
    </source>
</evidence>
<sequence>MNTNNSLDDIILAEGQEFNEKEHQLITNANINNHELPYDDYGPLPGAKTEVISDDINMNEAEDKILAMEAVMKLQNEQEQYRKMSDNEKIKDYVLQSQYYYQTNEWFKKYGYEMTGKQKRVLKRDIERAWKKGKFKLTDEQKENILFELGKASNERKQLIENGQQNQQPQTKASAEQHIADLNQLIFK</sequence>
<evidence type="ECO:0000313" key="3">
    <source>
        <dbReference type="Proteomes" id="UP001358193"/>
    </source>
</evidence>